<dbReference type="GO" id="GO:0006515">
    <property type="term" value="P:protein quality control for misfolded or incompletely synthesized proteins"/>
    <property type="evidence" value="ECO:0007669"/>
    <property type="project" value="UniProtKB-UniRule"/>
</dbReference>
<comment type="similarity">
    <text evidence="5 7 9">Belongs to the PTH family.</text>
</comment>
<dbReference type="InterPro" id="IPR036416">
    <property type="entry name" value="Pept_tRNA_hydro_sf"/>
</dbReference>
<dbReference type="PANTHER" id="PTHR17224">
    <property type="entry name" value="PEPTIDYL-TRNA HYDROLASE"/>
    <property type="match status" value="1"/>
</dbReference>
<evidence type="ECO:0000256" key="4">
    <source>
        <dbReference type="ARBA" id="ARBA00022884"/>
    </source>
</evidence>
<dbReference type="PROSITE" id="PS01196">
    <property type="entry name" value="PEPT_TRNA_HYDROL_2"/>
    <property type="match status" value="1"/>
</dbReference>
<dbReference type="InterPro" id="IPR001328">
    <property type="entry name" value="Pept_tRNA_hydro"/>
</dbReference>
<keyword evidence="4 7" id="KW-0694">RNA-binding</keyword>
<evidence type="ECO:0000313" key="10">
    <source>
        <dbReference type="EMBL" id="GLI58337.1"/>
    </source>
</evidence>
<evidence type="ECO:0000256" key="2">
    <source>
        <dbReference type="ARBA" id="ARBA00022555"/>
    </source>
</evidence>
<keyword evidence="11" id="KW-1185">Reference proteome</keyword>
<keyword evidence="3 7" id="KW-0378">Hydrolase</keyword>
<evidence type="ECO:0000256" key="3">
    <source>
        <dbReference type="ARBA" id="ARBA00022801"/>
    </source>
</evidence>
<organism evidence="10 11">
    <name type="scientific">Propionigenium maris DSM 9537</name>
    <dbReference type="NCBI Taxonomy" id="1123000"/>
    <lineage>
        <taxon>Bacteria</taxon>
        <taxon>Fusobacteriati</taxon>
        <taxon>Fusobacteriota</taxon>
        <taxon>Fusobacteriia</taxon>
        <taxon>Fusobacteriales</taxon>
        <taxon>Fusobacteriaceae</taxon>
        <taxon>Propionigenium</taxon>
    </lineage>
</organism>
<dbReference type="NCBIfam" id="TIGR00447">
    <property type="entry name" value="pth"/>
    <property type="match status" value="1"/>
</dbReference>
<dbReference type="CDD" id="cd00462">
    <property type="entry name" value="PTH"/>
    <property type="match status" value="1"/>
</dbReference>
<comment type="subcellular location">
    <subcellularLocation>
        <location evidence="7">Cytoplasm</location>
    </subcellularLocation>
</comment>
<feature type="binding site" evidence="7">
    <location>
        <position position="113"/>
    </location>
    <ligand>
        <name>tRNA</name>
        <dbReference type="ChEBI" id="CHEBI:17843"/>
    </ligand>
</feature>
<name>A0A9W6LQ19_9FUSO</name>
<comment type="function">
    <text evidence="7">Hydrolyzes ribosome-free peptidyl-tRNAs (with 1 or more amino acids incorporated), which drop off the ribosome during protein synthesis, or as a result of ribosome stalling.</text>
</comment>
<accession>A0A9W6LQ19</accession>
<comment type="function">
    <text evidence="7">Catalyzes the release of premature peptidyl moieties from peptidyl-tRNA molecules trapped in stalled 50S ribosomal subunits, and thus maintains levels of free tRNAs and 50S ribosomes.</text>
</comment>
<feature type="binding site" evidence="7">
    <location>
        <position position="64"/>
    </location>
    <ligand>
        <name>tRNA</name>
        <dbReference type="ChEBI" id="CHEBI:17843"/>
    </ligand>
</feature>
<dbReference type="RefSeq" id="WP_281838119.1">
    <property type="nucleotide sequence ID" value="NZ_BSDY01000048.1"/>
</dbReference>
<feature type="site" description="Stabilizes the basic form of H active site to accept a proton" evidence="7">
    <location>
        <position position="92"/>
    </location>
</feature>
<gene>
    <name evidence="7 10" type="primary">pth</name>
    <name evidence="10" type="ORF">PM10SUCC1_38510</name>
</gene>
<evidence type="ECO:0000256" key="5">
    <source>
        <dbReference type="ARBA" id="ARBA00038063"/>
    </source>
</evidence>
<dbReference type="HAMAP" id="MF_00083">
    <property type="entry name" value="Pept_tRNA_hydro_bact"/>
    <property type="match status" value="1"/>
</dbReference>
<comment type="catalytic activity">
    <reaction evidence="7 8">
        <text>an N-acyl-L-alpha-aminoacyl-tRNA + H2O = an N-acyl-L-amino acid + a tRNA + H(+)</text>
        <dbReference type="Rhea" id="RHEA:54448"/>
        <dbReference type="Rhea" id="RHEA-COMP:10123"/>
        <dbReference type="Rhea" id="RHEA-COMP:13883"/>
        <dbReference type="ChEBI" id="CHEBI:15377"/>
        <dbReference type="ChEBI" id="CHEBI:15378"/>
        <dbReference type="ChEBI" id="CHEBI:59874"/>
        <dbReference type="ChEBI" id="CHEBI:78442"/>
        <dbReference type="ChEBI" id="CHEBI:138191"/>
        <dbReference type="EC" id="3.1.1.29"/>
    </reaction>
</comment>
<dbReference type="GO" id="GO:0000049">
    <property type="term" value="F:tRNA binding"/>
    <property type="evidence" value="ECO:0007669"/>
    <property type="project" value="UniProtKB-UniRule"/>
</dbReference>
<reference evidence="10" key="1">
    <citation type="submission" date="2022-12" db="EMBL/GenBank/DDBJ databases">
        <title>Reference genome sequencing for broad-spectrum identification of bacterial and archaeal isolates by mass spectrometry.</title>
        <authorList>
            <person name="Sekiguchi Y."/>
            <person name="Tourlousse D.M."/>
        </authorList>
    </citation>
    <scope>NUCLEOTIDE SEQUENCE</scope>
    <source>
        <strain evidence="10">10succ1</strain>
    </source>
</reference>
<feature type="binding site" evidence="7">
    <location>
        <position position="66"/>
    </location>
    <ligand>
        <name>tRNA</name>
        <dbReference type="ChEBI" id="CHEBI:17843"/>
    </ligand>
</feature>
<dbReference type="GO" id="GO:0005737">
    <property type="term" value="C:cytoplasm"/>
    <property type="evidence" value="ECO:0007669"/>
    <property type="project" value="UniProtKB-SubCell"/>
</dbReference>
<sequence>MKLIVGLGNPGREYDKTRHNIGFDVIDMLAEDLGVANFREKFQGLVGEASIGDEKVFLLKPQTYMNLSGNSIKEVMSFYKLDPAEDLIVIYDDMDLPLGQLRIKVKGSAGGHNGIKSIISHLGPDFFRVKCGIGKAKRREETVSFVLGGFSKDEMKEVEPLMEDAAKAAKSLVTAKNIDRVIQKFNKKK</sequence>
<feature type="binding site" evidence="7">
    <location>
        <position position="14"/>
    </location>
    <ligand>
        <name>tRNA</name>
        <dbReference type="ChEBI" id="CHEBI:17843"/>
    </ligand>
</feature>
<dbReference type="EMBL" id="BSDY01000048">
    <property type="protein sequence ID" value="GLI58337.1"/>
    <property type="molecule type" value="Genomic_DNA"/>
</dbReference>
<feature type="active site" description="Proton acceptor" evidence="7">
    <location>
        <position position="19"/>
    </location>
</feature>
<dbReference type="EC" id="3.1.1.29" evidence="1 7"/>
<dbReference type="SUPFAM" id="SSF53178">
    <property type="entry name" value="Peptidyl-tRNA hydrolase-like"/>
    <property type="match status" value="1"/>
</dbReference>
<keyword evidence="2 7" id="KW-0820">tRNA-binding</keyword>
<evidence type="ECO:0000256" key="7">
    <source>
        <dbReference type="HAMAP-Rule" id="MF_00083"/>
    </source>
</evidence>
<dbReference type="FunFam" id="3.40.50.1470:FF:000001">
    <property type="entry name" value="Peptidyl-tRNA hydrolase"/>
    <property type="match status" value="1"/>
</dbReference>
<keyword evidence="7" id="KW-0963">Cytoplasm</keyword>
<comment type="caution">
    <text evidence="10">The sequence shown here is derived from an EMBL/GenBank/DDBJ whole genome shotgun (WGS) entry which is preliminary data.</text>
</comment>
<dbReference type="PROSITE" id="PS01195">
    <property type="entry name" value="PEPT_TRNA_HYDROL_1"/>
    <property type="match status" value="1"/>
</dbReference>
<dbReference type="GO" id="GO:0004045">
    <property type="term" value="F:peptidyl-tRNA hydrolase activity"/>
    <property type="evidence" value="ECO:0007669"/>
    <property type="project" value="UniProtKB-UniRule"/>
</dbReference>
<protein>
    <recommendedName>
        <fullName evidence="6 7">Peptidyl-tRNA hydrolase</fullName>
        <shortName evidence="7">Pth</shortName>
        <ecNumber evidence="1 7">3.1.1.29</ecNumber>
    </recommendedName>
</protein>
<dbReference type="Gene3D" id="3.40.50.1470">
    <property type="entry name" value="Peptidyl-tRNA hydrolase"/>
    <property type="match status" value="1"/>
</dbReference>
<dbReference type="GO" id="GO:0072344">
    <property type="term" value="P:rescue of stalled ribosome"/>
    <property type="evidence" value="ECO:0007669"/>
    <property type="project" value="UniProtKB-UniRule"/>
</dbReference>
<evidence type="ECO:0000313" key="11">
    <source>
        <dbReference type="Proteomes" id="UP001144471"/>
    </source>
</evidence>
<dbReference type="PANTHER" id="PTHR17224:SF1">
    <property type="entry name" value="PEPTIDYL-TRNA HYDROLASE"/>
    <property type="match status" value="1"/>
</dbReference>
<comment type="subunit">
    <text evidence="7">Monomer.</text>
</comment>
<evidence type="ECO:0000256" key="8">
    <source>
        <dbReference type="RuleBase" id="RU000673"/>
    </source>
</evidence>
<evidence type="ECO:0000256" key="6">
    <source>
        <dbReference type="ARBA" id="ARBA00050038"/>
    </source>
</evidence>
<dbReference type="InterPro" id="IPR018171">
    <property type="entry name" value="Pept_tRNA_hydro_CS"/>
</dbReference>
<feature type="site" description="Discriminates between blocked and unblocked aminoacyl-tRNA" evidence="7">
    <location>
        <position position="9"/>
    </location>
</feature>
<dbReference type="Pfam" id="PF01195">
    <property type="entry name" value="Pept_tRNA_hydro"/>
    <property type="match status" value="1"/>
</dbReference>
<evidence type="ECO:0000256" key="1">
    <source>
        <dbReference type="ARBA" id="ARBA00013260"/>
    </source>
</evidence>
<proteinExistence type="inferred from homology"/>
<evidence type="ECO:0000256" key="9">
    <source>
        <dbReference type="RuleBase" id="RU004320"/>
    </source>
</evidence>
<dbReference type="Proteomes" id="UP001144471">
    <property type="component" value="Unassembled WGS sequence"/>
</dbReference>
<dbReference type="AlphaFoldDB" id="A0A9W6LQ19"/>